<dbReference type="EMBL" id="OZ026884">
    <property type="protein sequence ID" value="CAL1239440.1"/>
    <property type="molecule type" value="Genomic_DNA"/>
</dbReference>
<dbReference type="RefSeq" id="WP_348758992.1">
    <property type="nucleotide sequence ID" value="NZ_OZ026884.1"/>
</dbReference>
<keyword evidence="2" id="KW-1185">Reference proteome</keyword>
<proteinExistence type="predicted"/>
<evidence type="ECO:0000313" key="1">
    <source>
        <dbReference type="EMBL" id="CAL1239440.1"/>
    </source>
</evidence>
<sequence length="148" mass="16121">MHKPSLATSLVLPALLAGCALFESDQELQLNSAVLKAESYDSQEALAEFYEKAAAEMQLRAHDARVLADQYAGKTYIYGTLGRDTMNRAQRLADYYERAAAENRRLAEIHRQVALQLPCKAVGLPGKGSLLPCHPFSGNSRSGVASQP</sequence>
<reference evidence="1 2" key="1">
    <citation type="submission" date="2024-04" db="EMBL/GenBank/DDBJ databases">
        <authorList>
            <person name="Cremers G."/>
        </authorList>
    </citation>
    <scope>NUCLEOTIDE SEQUENCE [LARGE SCALE GENOMIC DNA]</scope>
    <source>
        <strain evidence="1">MeCH1-AG</strain>
    </source>
</reference>
<dbReference type="Proteomes" id="UP001497493">
    <property type="component" value="Chromosome"/>
</dbReference>
<accession>A0ABM9NFR8</accession>
<name>A0ABM9NFR8_9GAMM</name>
<organism evidence="1 2">
    <name type="scientific">Candidatus Methylocalor cossyra</name>
    <dbReference type="NCBI Taxonomy" id="3108543"/>
    <lineage>
        <taxon>Bacteria</taxon>
        <taxon>Pseudomonadati</taxon>
        <taxon>Pseudomonadota</taxon>
        <taxon>Gammaproteobacteria</taxon>
        <taxon>Methylococcales</taxon>
        <taxon>Methylococcaceae</taxon>
        <taxon>Candidatus Methylocalor</taxon>
    </lineage>
</organism>
<protein>
    <submittedName>
        <fullName evidence="1">Uncharacterized protein</fullName>
    </submittedName>
</protein>
<evidence type="ECO:0000313" key="2">
    <source>
        <dbReference type="Proteomes" id="UP001497493"/>
    </source>
</evidence>
<gene>
    <name evidence="1" type="ORF">MECH1_V1_0664</name>
</gene>
<dbReference type="PROSITE" id="PS51257">
    <property type="entry name" value="PROKAR_LIPOPROTEIN"/>
    <property type="match status" value="1"/>
</dbReference>